<organism evidence="2 3">
    <name type="scientific">Aquimarina algicola</name>
    <dbReference type="NCBI Taxonomy" id="2589995"/>
    <lineage>
        <taxon>Bacteria</taxon>
        <taxon>Pseudomonadati</taxon>
        <taxon>Bacteroidota</taxon>
        <taxon>Flavobacteriia</taxon>
        <taxon>Flavobacteriales</taxon>
        <taxon>Flavobacteriaceae</taxon>
        <taxon>Aquimarina</taxon>
    </lineage>
</organism>
<reference evidence="2 3" key="1">
    <citation type="submission" date="2019-06" db="EMBL/GenBank/DDBJ databases">
        <authorList>
            <person name="Meng X."/>
        </authorList>
    </citation>
    <scope>NUCLEOTIDE SEQUENCE [LARGE SCALE GENOMIC DNA]</scope>
    <source>
        <strain evidence="2 3">M625</strain>
    </source>
</reference>
<dbReference type="EMBL" id="VFWZ01000005">
    <property type="protein sequence ID" value="TPN84640.1"/>
    <property type="molecule type" value="Genomic_DNA"/>
</dbReference>
<dbReference type="Proteomes" id="UP000315540">
    <property type="component" value="Unassembled WGS sequence"/>
</dbReference>
<sequence length="376" mass="44096">MDKRILFFLTLIHLSVFGNDGAYFASGNQLIPISETEVSVTKEILTLVRRIENDKDYIYVTVDYTFFNPGSDKIILVGFEAPSPSGDVDGYPKNGAHPYISNFDVKMNEKLLDFKTSIVNTENYYVNQKIDAKTEDEVIGDDFNTNEPDFYYVYHFNANFKSGINKIVHTYRFDMSGSVMDRYSFDYILTAANRWGNNQIDDFTLHIDMGPNENFNIHNTFFKNKDDWFIEDGRGLNYKDEYREGSMSKFITTTGGITFEKKNFKPEGELYIYSTANYIKENYDSFDYKYHDLPKRIYLKNDIKKTCTDVVNEESFKILRNLPFAIRGYIFKTKLIQDYYLSQSWYQPNPDYKANLETLSNEELEWLKIVKSKQKN</sequence>
<feature type="domain" description="YARHG" evidence="1">
    <location>
        <begin position="286"/>
        <end position="375"/>
    </location>
</feature>
<dbReference type="InterPro" id="IPR038434">
    <property type="entry name" value="YARHG_sf"/>
</dbReference>
<gene>
    <name evidence="2" type="ORF">FHK87_17065</name>
</gene>
<evidence type="ECO:0000313" key="2">
    <source>
        <dbReference type="EMBL" id="TPN84640.1"/>
    </source>
</evidence>
<comment type="caution">
    <text evidence="2">The sequence shown here is derived from an EMBL/GenBank/DDBJ whole genome shotgun (WGS) entry which is preliminary data.</text>
</comment>
<dbReference type="InterPro" id="IPR025582">
    <property type="entry name" value="YARHG_dom"/>
</dbReference>
<dbReference type="RefSeq" id="WP_140594975.1">
    <property type="nucleotide sequence ID" value="NZ_VFWZ01000005.1"/>
</dbReference>
<dbReference type="Gene3D" id="1.20.58.1690">
    <property type="match status" value="1"/>
</dbReference>
<name>A0A504JDJ2_9FLAO</name>
<dbReference type="SMART" id="SM01324">
    <property type="entry name" value="YARHG"/>
    <property type="match status" value="1"/>
</dbReference>
<proteinExistence type="predicted"/>
<evidence type="ECO:0000259" key="1">
    <source>
        <dbReference type="SMART" id="SM01324"/>
    </source>
</evidence>
<protein>
    <submittedName>
        <fullName evidence="2">YARHG domain-containing protein</fullName>
    </submittedName>
</protein>
<dbReference type="Gene3D" id="2.60.40.3680">
    <property type="match status" value="1"/>
</dbReference>
<dbReference type="AlphaFoldDB" id="A0A504JDJ2"/>
<keyword evidence="3" id="KW-1185">Reference proteome</keyword>
<accession>A0A504JDJ2</accession>
<evidence type="ECO:0000313" key="3">
    <source>
        <dbReference type="Proteomes" id="UP000315540"/>
    </source>
</evidence>
<dbReference type="Pfam" id="PF13308">
    <property type="entry name" value="YARHG"/>
    <property type="match status" value="1"/>
</dbReference>
<dbReference type="OrthoDB" id="8750305at2"/>